<gene>
    <name evidence="2" type="ORF">ECRASSUSDP1_LOCUS10570</name>
</gene>
<organism evidence="2 3">
    <name type="scientific">Euplotes crassus</name>
    <dbReference type="NCBI Taxonomy" id="5936"/>
    <lineage>
        <taxon>Eukaryota</taxon>
        <taxon>Sar</taxon>
        <taxon>Alveolata</taxon>
        <taxon>Ciliophora</taxon>
        <taxon>Intramacronucleata</taxon>
        <taxon>Spirotrichea</taxon>
        <taxon>Hypotrichia</taxon>
        <taxon>Euplotida</taxon>
        <taxon>Euplotidae</taxon>
        <taxon>Moneuplotes</taxon>
    </lineage>
</organism>
<reference evidence="2" key="1">
    <citation type="submission" date="2023-07" db="EMBL/GenBank/DDBJ databases">
        <authorList>
            <consortium name="AG Swart"/>
            <person name="Singh M."/>
            <person name="Singh A."/>
            <person name="Seah K."/>
            <person name="Emmerich C."/>
        </authorList>
    </citation>
    <scope>NUCLEOTIDE SEQUENCE</scope>
    <source>
        <strain evidence="2">DP1</strain>
    </source>
</reference>
<dbReference type="Proteomes" id="UP001295684">
    <property type="component" value="Unassembled WGS sequence"/>
</dbReference>
<dbReference type="EMBL" id="CAMPGE010010423">
    <property type="protein sequence ID" value="CAI2369272.1"/>
    <property type="molecule type" value="Genomic_DNA"/>
</dbReference>
<feature type="region of interest" description="Disordered" evidence="1">
    <location>
        <begin position="298"/>
        <end position="342"/>
    </location>
</feature>
<name>A0AAD1UID5_EUPCR</name>
<sequence>MKFNREEFFGNPTQSFDCPPPNFEKLSDRGWLLLAKAIVSDSSGLGKYISYAKKWKKKEEEWSSHVIFGANQSTFSKRKYTIGKKPKNIQGKKSYLNTSLLFHPDNERLNTISGGINIGQKYGISPKRARKASMANSPVKRSDNFEENALSTNNFVIGEEQNERSKPRRRLFKKVLKTTGRKTIQTATDTKRIKSRYISNAPQNATMSGLMAKKKKIILGSSNMANYTVHARNIAKRKESNLVKQIKGLQYIRNQRGLEKTQSQTSLRKKKRSYTEDYENDQRKVIESLNKHIARAKKKRSLMKNKTAISRTRKINDPGDPIKKSSDKSLTTKKNSSSKMIYGTSSPNIKTILAIGSPYRLKIGQDKINRL</sequence>
<evidence type="ECO:0000313" key="2">
    <source>
        <dbReference type="EMBL" id="CAI2369272.1"/>
    </source>
</evidence>
<feature type="compositionally biased region" description="Basic and acidic residues" evidence="1">
    <location>
        <begin position="314"/>
        <end position="327"/>
    </location>
</feature>
<comment type="caution">
    <text evidence="2">The sequence shown here is derived from an EMBL/GenBank/DDBJ whole genome shotgun (WGS) entry which is preliminary data.</text>
</comment>
<protein>
    <submittedName>
        <fullName evidence="2">Uncharacterized protein</fullName>
    </submittedName>
</protein>
<dbReference type="AlphaFoldDB" id="A0AAD1UID5"/>
<feature type="compositionally biased region" description="Low complexity" evidence="1">
    <location>
        <begin position="328"/>
        <end position="339"/>
    </location>
</feature>
<proteinExistence type="predicted"/>
<accession>A0AAD1UID5</accession>
<evidence type="ECO:0000256" key="1">
    <source>
        <dbReference type="SAM" id="MobiDB-lite"/>
    </source>
</evidence>
<evidence type="ECO:0000313" key="3">
    <source>
        <dbReference type="Proteomes" id="UP001295684"/>
    </source>
</evidence>
<keyword evidence="3" id="KW-1185">Reference proteome</keyword>